<reference evidence="2 3" key="1">
    <citation type="journal article" date="2016" name="Nat. Commun.">
        <title>Thousands of microbial genomes shed light on interconnected biogeochemical processes in an aquifer system.</title>
        <authorList>
            <person name="Anantharaman K."/>
            <person name="Brown C.T."/>
            <person name="Hug L.A."/>
            <person name="Sharon I."/>
            <person name="Castelle C.J."/>
            <person name="Probst A.J."/>
            <person name="Thomas B.C."/>
            <person name="Singh A."/>
            <person name="Wilkins M.J."/>
            <person name="Karaoz U."/>
            <person name="Brodie E.L."/>
            <person name="Williams K.H."/>
            <person name="Hubbard S.S."/>
            <person name="Banfield J.F."/>
        </authorList>
    </citation>
    <scope>NUCLEOTIDE SEQUENCE [LARGE SCALE GENOMIC DNA]</scope>
</reference>
<feature type="transmembrane region" description="Helical" evidence="1">
    <location>
        <begin position="77"/>
        <end position="104"/>
    </location>
</feature>
<keyword evidence="1" id="KW-1133">Transmembrane helix</keyword>
<organism evidence="2 3">
    <name type="scientific">Candidatus Nomurabacteria bacterium RIFCSPHIGHO2_01_FULL_39_10</name>
    <dbReference type="NCBI Taxonomy" id="1801733"/>
    <lineage>
        <taxon>Bacteria</taxon>
        <taxon>Candidatus Nomuraibacteriota</taxon>
    </lineage>
</organism>
<dbReference type="Proteomes" id="UP000178700">
    <property type="component" value="Unassembled WGS sequence"/>
</dbReference>
<dbReference type="AlphaFoldDB" id="A0A1F6V8Y9"/>
<sequence>MKKASKVKKKSTPDSKYRPDIQSLIPKARLSSFGVAYSLAIVCSVSILALSLAAKYTSQGTATIEALKPFFLTKNTLQLLGIASNMAEAALHGLVFGLVFTWLYNKLA</sequence>
<keyword evidence="1" id="KW-0472">Membrane</keyword>
<feature type="transmembrane region" description="Helical" evidence="1">
    <location>
        <begin position="35"/>
        <end position="57"/>
    </location>
</feature>
<accession>A0A1F6V8Y9</accession>
<evidence type="ECO:0000256" key="1">
    <source>
        <dbReference type="SAM" id="Phobius"/>
    </source>
</evidence>
<protein>
    <submittedName>
        <fullName evidence="2">Uncharacterized protein</fullName>
    </submittedName>
</protein>
<dbReference type="EMBL" id="MFTJ01000016">
    <property type="protein sequence ID" value="OGI66024.1"/>
    <property type="molecule type" value="Genomic_DNA"/>
</dbReference>
<keyword evidence="1" id="KW-0812">Transmembrane</keyword>
<proteinExistence type="predicted"/>
<evidence type="ECO:0000313" key="2">
    <source>
        <dbReference type="EMBL" id="OGI66024.1"/>
    </source>
</evidence>
<name>A0A1F6V8Y9_9BACT</name>
<evidence type="ECO:0000313" key="3">
    <source>
        <dbReference type="Proteomes" id="UP000178700"/>
    </source>
</evidence>
<gene>
    <name evidence="2" type="ORF">A2642_05035</name>
</gene>
<comment type="caution">
    <text evidence="2">The sequence shown here is derived from an EMBL/GenBank/DDBJ whole genome shotgun (WGS) entry which is preliminary data.</text>
</comment>